<dbReference type="Gene3D" id="1.10.720.30">
    <property type="entry name" value="SAP domain"/>
    <property type="match status" value="1"/>
</dbReference>
<dbReference type="InterPro" id="IPR003034">
    <property type="entry name" value="SAP_dom"/>
</dbReference>
<evidence type="ECO:0000256" key="2">
    <source>
        <dbReference type="SAM" id="Phobius"/>
    </source>
</evidence>
<feature type="region of interest" description="Disordered" evidence="1">
    <location>
        <begin position="39"/>
        <end position="141"/>
    </location>
</feature>
<feature type="region of interest" description="Disordered" evidence="1">
    <location>
        <begin position="193"/>
        <end position="217"/>
    </location>
</feature>
<accession>A0A6A5TMR7</accession>
<sequence length="265" mass="28065">MAKIAYSKKKVSELEDLLVLRGLPTGGTKTQMLARLVNQDHANEAERKATEAGVEAASMNAGPISGGPNEYQQSTSHSGQNGAVQAGAKLELNKSEKQQVGRKLRVRMRGARAPPKGKASWKNNTGGDGEDGKAKNEDDGSPLLCELSKEVQDQYIKSLIAGKLEPPTKANTAANDNKETPLPEIVVNMTPAPKKTAHHTWVTGPPLTTGEREDETGITADSSGASFHGQPLSKTVVFVTFILILFLFVLGGILTAIAGILAGMD</sequence>
<dbReference type="OrthoDB" id="3793746at2759"/>
<gene>
    <name evidence="4" type="ORF">CC80DRAFT_596153</name>
</gene>
<organism evidence="4 5">
    <name type="scientific">Byssothecium circinans</name>
    <dbReference type="NCBI Taxonomy" id="147558"/>
    <lineage>
        <taxon>Eukaryota</taxon>
        <taxon>Fungi</taxon>
        <taxon>Dikarya</taxon>
        <taxon>Ascomycota</taxon>
        <taxon>Pezizomycotina</taxon>
        <taxon>Dothideomycetes</taxon>
        <taxon>Pleosporomycetidae</taxon>
        <taxon>Pleosporales</taxon>
        <taxon>Massarineae</taxon>
        <taxon>Massarinaceae</taxon>
        <taxon>Byssothecium</taxon>
    </lineage>
</organism>
<keyword evidence="2" id="KW-0472">Membrane</keyword>
<feature type="transmembrane region" description="Helical" evidence="2">
    <location>
        <begin position="236"/>
        <end position="262"/>
    </location>
</feature>
<reference evidence="4" key="1">
    <citation type="journal article" date="2020" name="Stud. Mycol.">
        <title>101 Dothideomycetes genomes: a test case for predicting lifestyles and emergence of pathogens.</title>
        <authorList>
            <person name="Haridas S."/>
            <person name="Albert R."/>
            <person name="Binder M."/>
            <person name="Bloem J."/>
            <person name="Labutti K."/>
            <person name="Salamov A."/>
            <person name="Andreopoulos B."/>
            <person name="Baker S."/>
            <person name="Barry K."/>
            <person name="Bills G."/>
            <person name="Bluhm B."/>
            <person name="Cannon C."/>
            <person name="Castanera R."/>
            <person name="Culley D."/>
            <person name="Daum C."/>
            <person name="Ezra D."/>
            <person name="Gonzalez J."/>
            <person name="Henrissat B."/>
            <person name="Kuo A."/>
            <person name="Liang C."/>
            <person name="Lipzen A."/>
            <person name="Lutzoni F."/>
            <person name="Magnuson J."/>
            <person name="Mondo S."/>
            <person name="Nolan M."/>
            <person name="Ohm R."/>
            <person name="Pangilinan J."/>
            <person name="Park H.-J."/>
            <person name="Ramirez L."/>
            <person name="Alfaro M."/>
            <person name="Sun H."/>
            <person name="Tritt A."/>
            <person name="Yoshinaga Y."/>
            <person name="Zwiers L.-H."/>
            <person name="Turgeon B."/>
            <person name="Goodwin S."/>
            <person name="Spatafora J."/>
            <person name="Crous P."/>
            <person name="Grigoriev I."/>
        </authorList>
    </citation>
    <scope>NUCLEOTIDE SEQUENCE</scope>
    <source>
        <strain evidence="4">CBS 675.92</strain>
    </source>
</reference>
<dbReference type="Pfam" id="PF02037">
    <property type="entry name" value="SAP"/>
    <property type="match status" value="1"/>
</dbReference>
<dbReference type="EMBL" id="ML977006">
    <property type="protein sequence ID" value="KAF1953002.1"/>
    <property type="molecule type" value="Genomic_DNA"/>
</dbReference>
<dbReference type="PROSITE" id="PS50800">
    <property type="entry name" value="SAP"/>
    <property type="match status" value="1"/>
</dbReference>
<feature type="compositionally biased region" description="Polar residues" evidence="1">
    <location>
        <begin position="70"/>
        <end position="83"/>
    </location>
</feature>
<evidence type="ECO:0000259" key="3">
    <source>
        <dbReference type="PROSITE" id="PS50800"/>
    </source>
</evidence>
<dbReference type="SMART" id="SM00513">
    <property type="entry name" value="SAP"/>
    <property type="match status" value="1"/>
</dbReference>
<name>A0A6A5TMR7_9PLEO</name>
<evidence type="ECO:0000256" key="1">
    <source>
        <dbReference type="SAM" id="MobiDB-lite"/>
    </source>
</evidence>
<keyword evidence="2" id="KW-1133">Transmembrane helix</keyword>
<keyword evidence="5" id="KW-1185">Reference proteome</keyword>
<dbReference type="SUPFAM" id="SSF68906">
    <property type="entry name" value="SAP domain"/>
    <property type="match status" value="1"/>
</dbReference>
<feature type="compositionally biased region" description="Basic residues" evidence="1">
    <location>
        <begin position="100"/>
        <end position="110"/>
    </location>
</feature>
<dbReference type="InterPro" id="IPR036361">
    <property type="entry name" value="SAP_dom_sf"/>
</dbReference>
<proteinExistence type="predicted"/>
<dbReference type="AlphaFoldDB" id="A0A6A5TMR7"/>
<protein>
    <recommendedName>
        <fullName evidence="3">SAP domain-containing protein</fullName>
    </recommendedName>
</protein>
<feature type="compositionally biased region" description="Basic and acidic residues" evidence="1">
    <location>
        <begin position="41"/>
        <end position="50"/>
    </location>
</feature>
<feature type="domain" description="SAP" evidence="3">
    <location>
        <begin position="6"/>
        <end position="40"/>
    </location>
</feature>
<keyword evidence="2" id="KW-0812">Transmembrane</keyword>
<evidence type="ECO:0000313" key="5">
    <source>
        <dbReference type="Proteomes" id="UP000800035"/>
    </source>
</evidence>
<evidence type="ECO:0000313" key="4">
    <source>
        <dbReference type="EMBL" id="KAF1953002.1"/>
    </source>
</evidence>
<dbReference type="Proteomes" id="UP000800035">
    <property type="component" value="Unassembled WGS sequence"/>
</dbReference>